<keyword evidence="5" id="KW-0679">Respiratory chain</keyword>
<evidence type="ECO:0000256" key="3">
    <source>
        <dbReference type="ARBA" id="ARBA00022448"/>
    </source>
</evidence>
<dbReference type="SUPFAM" id="SSF81464">
    <property type="entry name" value="Cytochrome c oxidase subunit II-like, transmembrane region"/>
    <property type="match status" value="1"/>
</dbReference>
<dbReference type="PROSITE" id="PS50999">
    <property type="entry name" value="COX2_TM"/>
    <property type="match status" value="1"/>
</dbReference>
<keyword evidence="11 16" id="KW-0472">Membrane</keyword>
<evidence type="ECO:0000313" key="19">
    <source>
        <dbReference type="EMBL" id="MCO6051563.1"/>
    </source>
</evidence>
<evidence type="ECO:0000256" key="7">
    <source>
        <dbReference type="ARBA" id="ARBA00022729"/>
    </source>
</evidence>
<dbReference type="Proteomes" id="UP001205906">
    <property type="component" value="Unassembled WGS sequence"/>
</dbReference>
<organism evidence="19 20">
    <name type="scientific">Mesorhizobium liriopis</name>
    <dbReference type="NCBI Taxonomy" id="2953882"/>
    <lineage>
        <taxon>Bacteria</taxon>
        <taxon>Pseudomonadati</taxon>
        <taxon>Pseudomonadota</taxon>
        <taxon>Alphaproteobacteria</taxon>
        <taxon>Hyphomicrobiales</taxon>
        <taxon>Phyllobacteriaceae</taxon>
        <taxon>Mesorhizobium</taxon>
    </lineage>
</organism>
<gene>
    <name evidence="19" type="primary">cyoA</name>
    <name evidence="19" type="ORF">NGM99_17395</name>
</gene>
<evidence type="ECO:0000256" key="2">
    <source>
        <dbReference type="ARBA" id="ARBA00007866"/>
    </source>
</evidence>
<feature type="transmembrane region" description="Helical" evidence="16">
    <location>
        <begin position="82"/>
        <end position="103"/>
    </location>
</feature>
<reference evidence="19 20" key="1">
    <citation type="submission" date="2022-06" db="EMBL/GenBank/DDBJ databases">
        <title>Mesorhizobium sp. strain RP14 Genome sequencing and assembly.</title>
        <authorList>
            <person name="Kim I."/>
        </authorList>
    </citation>
    <scope>NUCLEOTIDE SEQUENCE [LARGE SCALE GENOMIC DNA]</scope>
    <source>
        <strain evidence="20">RP14(2022)</strain>
    </source>
</reference>
<comment type="subcellular location">
    <subcellularLocation>
        <location evidence="1">Cell membrane</location>
        <topology evidence="1">Multi-pass membrane protein</topology>
    </subcellularLocation>
</comment>
<feature type="domain" description="Cytochrome oxidase subunit II transmembrane region profile" evidence="18">
    <location>
        <begin position="15"/>
        <end position="112"/>
    </location>
</feature>
<dbReference type="InterPro" id="IPR036257">
    <property type="entry name" value="Cyt_c_oxidase_su2_TM_sf"/>
</dbReference>
<proteinExistence type="inferred from homology"/>
<sequence>MKSLRFFLLGLLLLPLAGCNWVVMAPAGDVAAQQRDLILISTGLMLIVIIPVMVLTVLFAWRYRQANTDAPYDPDWDHSTQLELVIWAVPLLIIIALGAFTWMGTHLLDPYRPLGRVSATKPVEQNVKPLDVNVVALDWKWLFIMPEYGVASVNELAAPVDRPIRFRITSTSVMNAFYVPTLAGMIYAMPGMETKLHGVVNHTGTYDGFSSHYSGAGFSKMRFKFHGLDQAGFDAWVAKAKASTVSLDRPTYLELERQSEGNPVQLYASVDPKLFDAIVNMCATPGKMCMNEMMAIDEKGGLGMAGIHNTLPLVYDKYARRGAGSGSVFGPEPRYVAGICSEAEALAMSRDSEDAPVRDRFTPIQGLGLSRPGAQPVNSSTRSSALSTPFSTL</sequence>
<evidence type="ECO:0000256" key="1">
    <source>
        <dbReference type="ARBA" id="ARBA00004651"/>
    </source>
</evidence>
<evidence type="ECO:0000256" key="10">
    <source>
        <dbReference type="ARBA" id="ARBA00023002"/>
    </source>
</evidence>
<dbReference type="Gene3D" id="2.60.40.420">
    <property type="entry name" value="Cupredoxins - blue copper proteins"/>
    <property type="match status" value="1"/>
</dbReference>
<evidence type="ECO:0000256" key="5">
    <source>
        <dbReference type="ARBA" id="ARBA00022660"/>
    </source>
</evidence>
<evidence type="ECO:0000313" key="20">
    <source>
        <dbReference type="Proteomes" id="UP001205906"/>
    </source>
</evidence>
<dbReference type="InterPro" id="IPR002429">
    <property type="entry name" value="CcO_II-like_C"/>
</dbReference>
<keyword evidence="9 16" id="KW-1133">Transmembrane helix</keyword>
<evidence type="ECO:0000259" key="18">
    <source>
        <dbReference type="PROSITE" id="PS50999"/>
    </source>
</evidence>
<keyword evidence="12" id="KW-0564">Palmitate</keyword>
<keyword evidence="6 16" id="KW-0812">Transmembrane</keyword>
<protein>
    <recommendedName>
        <fullName evidence="14">Ubiquinol oxidase polypeptide II</fullName>
    </recommendedName>
</protein>
<evidence type="ECO:0000256" key="16">
    <source>
        <dbReference type="SAM" id="Phobius"/>
    </source>
</evidence>
<evidence type="ECO:0000256" key="12">
    <source>
        <dbReference type="ARBA" id="ARBA00023139"/>
    </source>
</evidence>
<dbReference type="SUPFAM" id="SSF49503">
    <property type="entry name" value="Cupredoxins"/>
    <property type="match status" value="1"/>
</dbReference>
<keyword evidence="3" id="KW-0813">Transport</keyword>
<evidence type="ECO:0000259" key="17">
    <source>
        <dbReference type="PROSITE" id="PS50857"/>
    </source>
</evidence>
<keyword evidence="10" id="KW-0560">Oxidoreductase</keyword>
<dbReference type="PANTHER" id="PTHR22888:SF18">
    <property type="entry name" value="CYTOCHROME BO(3) UBIQUINOL OXIDASE SUBUNIT 2"/>
    <property type="match status" value="1"/>
</dbReference>
<evidence type="ECO:0000256" key="11">
    <source>
        <dbReference type="ARBA" id="ARBA00023136"/>
    </source>
</evidence>
<dbReference type="InterPro" id="IPR008972">
    <property type="entry name" value="Cupredoxin"/>
</dbReference>
<comment type="caution">
    <text evidence="19">The sequence shown here is derived from an EMBL/GenBank/DDBJ whole genome shotgun (WGS) entry which is preliminary data.</text>
</comment>
<dbReference type="NCBIfam" id="TIGR01433">
    <property type="entry name" value="CyoA"/>
    <property type="match status" value="1"/>
</dbReference>
<dbReference type="InterPro" id="IPR006333">
    <property type="entry name" value="Cyt_o_ubiquinol_oxidase_su2"/>
</dbReference>
<dbReference type="PANTHER" id="PTHR22888">
    <property type="entry name" value="CYTOCHROME C OXIDASE, SUBUNIT II"/>
    <property type="match status" value="1"/>
</dbReference>
<feature type="compositionally biased region" description="Polar residues" evidence="15">
    <location>
        <begin position="376"/>
        <end position="393"/>
    </location>
</feature>
<evidence type="ECO:0000256" key="13">
    <source>
        <dbReference type="ARBA" id="ARBA00023288"/>
    </source>
</evidence>
<dbReference type="Pfam" id="PF00116">
    <property type="entry name" value="COX2"/>
    <property type="match status" value="1"/>
</dbReference>
<name>A0ABT1CAQ4_9HYPH</name>
<keyword evidence="8" id="KW-0249">Electron transport</keyword>
<dbReference type="Gene3D" id="1.10.287.90">
    <property type="match status" value="1"/>
</dbReference>
<dbReference type="RefSeq" id="WP_252821244.1">
    <property type="nucleotide sequence ID" value="NZ_JAMXQS010000008.1"/>
</dbReference>
<keyword evidence="7" id="KW-0732">Signal</keyword>
<dbReference type="Pfam" id="PF06481">
    <property type="entry name" value="COX_ARM"/>
    <property type="match status" value="1"/>
</dbReference>
<dbReference type="PROSITE" id="PS50857">
    <property type="entry name" value="COX2_CUA"/>
    <property type="match status" value="1"/>
</dbReference>
<evidence type="ECO:0000256" key="6">
    <source>
        <dbReference type="ARBA" id="ARBA00022692"/>
    </source>
</evidence>
<evidence type="ECO:0000256" key="4">
    <source>
        <dbReference type="ARBA" id="ARBA00022475"/>
    </source>
</evidence>
<dbReference type="InterPro" id="IPR045187">
    <property type="entry name" value="CcO_II"/>
</dbReference>
<evidence type="ECO:0000256" key="9">
    <source>
        <dbReference type="ARBA" id="ARBA00022989"/>
    </source>
</evidence>
<keyword evidence="4" id="KW-1003">Cell membrane</keyword>
<evidence type="ECO:0000256" key="14">
    <source>
        <dbReference type="ARBA" id="ARBA00030198"/>
    </source>
</evidence>
<keyword evidence="13" id="KW-0449">Lipoprotein</keyword>
<dbReference type="InterPro" id="IPR011759">
    <property type="entry name" value="Cyt_c_oxidase_su2_TM_dom"/>
</dbReference>
<feature type="region of interest" description="Disordered" evidence="15">
    <location>
        <begin position="363"/>
        <end position="393"/>
    </location>
</feature>
<evidence type="ECO:0000256" key="8">
    <source>
        <dbReference type="ARBA" id="ARBA00022982"/>
    </source>
</evidence>
<accession>A0ABT1CAQ4</accession>
<feature type="domain" description="Cytochrome oxidase subunit II copper A binding" evidence="17">
    <location>
        <begin position="127"/>
        <end position="239"/>
    </location>
</feature>
<dbReference type="EMBL" id="JAMXQS010000008">
    <property type="protein sequence ID" value="MCO6051563.1"/>
    <property type="molecule type" value="Genomic_DNA"/>
</dbReference>
<feature type="transmembrane region" description="Helical" evidence="16">
    <location>
        <begin position="37"/>
        <end position="61"/>
    </location>
</feature>
<evidence type="ECO:0000256" key="15">
    <source>
        <dbReference type="SAM" id="MobiDB-lite"/>
    </source>
</evidence>
<keyword evidence="20" id="KW-1185">Reference proteome</keyword>
<comment type="similarity">
    <text evidence="2">Belongs to the cytochrome c oxidase subunit 2 family.</text>
</comment>
<dbReference type="CDD" id="cd04212">
    <property type="entry name" value="CuRO_UO_II"/>
    <property type="match status" value="1"/>
</dbReference>
<dbReference type="InterPro" id="IPR034227">
    <property type="entry name" value="CuRO_UO_II"/>
</dbReference>
<dbReference type="InterPro" id="IPR010514">
    <property type="entry name" value="COX_ARM"/>
</dbReference>